<evidence type="ECO:0000256" key="3">
    <source>
        <dbReference type="SAM" id="MobiDB-lite"/>
    </source>
</evidence>
<gene>
    <name evidence="5" type="ORF">GCM10010439_53530</name>
</gene>
<dbReference type="RefSeq" id="WP_344454051.1">
    <property type="nucleotide sequence ID" value="NZ_BAAATZ010000025.1"/>
</dbReference>
<dbReference type="Pfam" id="PF17928">
    <property type="entry name" value="TetR_C_22"/>
    <property type="match status" value="1"/>
</dbReference>
<feature type="region of interest" description="Disordered" evidence="3">
    <location>
        <begin position="206"/>
        <end position="228"/>
    </location>
</feature>
<feature type="domain" description="HTH tetR-type" evidence="4">
    <location>
        <begin position="16"/>
        <end position="76"/>
    </location>
</feature>
<sequence length="228" mass="24922">MESQGVRRTPVQQRSRERVERILDACAELLDEVGSDDLTITEVARRAGVPTGTVYQFFEGRLGLLRQLALRHLDVLIGRLRARAAGEPGLTWPHAGEIVIDETVQMRRLIPGFTVVDFGEARPGGEKYLPEGTTEAGGDILAERLYRFAVDEAGLPPLADPYRVTSLAIQAAAAGLELAFRTSREGDTAMIEQTRRLLAAYFADAARRSRADPPGREGPALTERDGGQ</sequence>
<dbReference type="Proteomes" id="UP001501842">
    <property type="component" value="Unassembled WGS sequence"/>
</dbReference>
<comment type="caution">
    <text evidence="5">The sequence shown here is derived from an EMBL/GenBank/DDBJ whole genome shotgun (WGS) entry which is preliminary data.</text>
</comment>
<accession>A0ABN3UIH0</accession>
<dbReference type="InterPro" id="IPR041674">
    <property type="entry name" value="TetR_C_22"/>
</dbReference>
<dbReference type="EMBL" id="BAAATZ010000025">
    <property type="protein sequence ID" value="GAA2733454.1"/>
    <property type="molecule type" value="Genomic_DNA"/>
</dbReference>
<dbReference type="InterPro" id="IPR001647">
    <property type="entry name" value="HTH_TetR"/>
</dbReference>
<keyword evidence="6" id="KW-1185">Reference proteome</keyword>
<keyword evidence="1 2" id="KW-0238">DNA-binding</keyword>
<evidence type="ECO:0000256" key="2">
    <source>
        <dbReference type="PROSITE-ProRule" id="PRU00335"/>
    </source>
</evidence>
<evidence type="ECO:0000313" key="6">
    <source>
        <dbReference type="Proteomes" id="UP001501842"/>
    </source>
</evidence>
<dbReference type="PROSITE" id="PS50977">
    <property type="entry name" value="HTH_TETR_2"/>
    <property type="match status" value="1"/>
</dbReference>
<dbReference type="Pfam" id="PF00440">
    <property type="entry name" value="TetR_N"/>
    <property type="match status" value="1"/>
</dbReference>
<reference evidence="5 6" key="1">
    <citation type="journal article" date="2019" name="Int. J. Syst. Evol. Microbiol.">
        <title>The Global Catalogue of Microorganisms (GCM) 10K type strain sequencing project: providing services to taxonomists for standard genome sequencing and annotation.</title>
        <authorList>
            <consortium name="The Broad Institute Genomics Platform"/>
            <consortium name="The Broad Institute Genome Sequencing Center for Infectious Disease"/>
            <person name="Wu L."/>
            <person name="Ma J."/>
        </authorList>
    </citation>
    <scope>NUCLEOTIDE SEQUENCE [LARGE SCALE GENOMIC DNA]</scope>
    <source>
        <strain evidence="5 6">JCM 8201</strain>
    </source>
</reference>
<dbReference type="Gene3D" id="1.10.357.10">
    <property type="entry name" value="Tetracycline Repressor, domain 2"/>
    <property type="match status" value="1"/>
</dbReference>
<feature type="DNA-binding region" description="H-T-H motif" evidence="2">
    <location>
        <begin position="39"/>
        <end position="58"/>
    </location>
</feature>
<dbReference type="PRINTS" id="PR00455">
    <property type="entry name" value="HTHTETR"/>
</dbReference>
<name>A0ABN3UIH0_9ACTN</name>
<evidence type="ECO:0000256" key="1">
    <source>
        <dbReference type="ARBA" id="ARBA00023125"/>
    </source>
</evidence>
<dbReference type="SUPFAM" id="SSF46689">
    <property type="entry name" value="Homeodomain-like"/>
    <property type="match status" value="1"/>
</dbReference>
<organism evidence="5 6">
    <name type="scientific">Actinocorallia aurantiaca</name>
    <dbReference type="NCBI Taxonomy" id="46204"/>
    <lineage>
        <taxon>Bacteria</taxon>
        <taxon>Bacillati</taxon>
        <taxon>Actinomycetota</taxon>
        <taxon>Actinomycetes</taxon>
        <taxon>Streptosporangiales</taxon>
        <taxon>Thermomonosporaceae</taxon>
        <taxon>Actinocorallia</taxon>
    </lineage>
</organism>
<proteinExistence type="predicted"/>
<evidence type="ECO:0000259" key="4">
    <source>
        <dbReference type="PROSITE" id="PS50977"/>
    </source>
</evidence>
<evidence type="ECO:0000313" key="5">
    <source>
        <dbReference type="EMBL" id="GAA2733454.1"/>
    </source>
</evidence>
<feature type="compositionally biased region" description="Basic and acidic residues" evidence="3">
    <location>
        <begin position="206"/>
        <end position="215"/>
    </location>
</feature>
<protein>
    <recommendedName>
        <fullName evidence="4">HTH tetR-type domain-containing protein</fullName>
    </recommendedName>
</protein>
<dbReference type="InterPro" id="IPR009057">
    <property type="entry name" value="Homeodomain-like_sf"/>
</dbReference>